<evidence type="ECO:0000256" key="2">
    <source>
        <dbReference type="ARBA" id="ARBA00023186"/>
    </source>
</evidence>
<proteinExistence type="inferred from homology"/>
<reference evidence="7" key="1">
    <citation type="submission" date="2015-11" db="EMBL/GenBank/DDBJ databases">
        <authorList>
            <person name="Varghese N."/>
        </authorList>
    </citation>
    <scope>NUCLEOTIDE SEQUENCE [LARGE SCALE GENOMIC DNA]</scope>
    <source>
        <strain evidence="7">DSM 45899</strain>
    </source>
</reference>
<evidence type="ECO:0000256" key="4">
    <source>
        <dbReference type="RuleBase" id="RU004478"/>
    </source>
</evidence>
<dbReference type="EMBL" id="FAOZ01000013">
    <property type="protein sequence ID" value="CUU57595.1"/>
    <property type="molecule type" value="Genomic_DNA"/>
</dbReference>
<dbReference type="InterPro" id="IPR013805">
    <property type="entry name" value="GrpE_CC"/>
</dbReference>
<name>A0A0S4QPH5_9ACTN</name>
<dbReference type="InterPro" id="IPR000740">
    <property type="entry name" value="GrpE"/>
</dbReference>
<dbReference type="GO" id="GO:0006457">
    <property type="term" value="P:protein folding"/>
    <property type="evidence" value="ECO:0007669"/>
    <property type="project" value="InterPro"/>
</dbReference>
<keyword evidence="3" id="KW-0963">Cytoplasm</keyword>
<keyword evidence="7" id="KW-1185">Reference proteome</keyword>
<accession>A0A0S4QPH5</accession>
<dbReference type="Gene3D" id="2.30.22.10">
    <property type="entry name" value="Head domain of nucleotide exchange factor GrpE"/>
    <property type="match status" value="1"/>
</dbReference>
<dbReference type="PANTHER" id="PTHR21237:SF23">
    <property type="entry name" value="GRPE PROTEIN HOMOLOG, MITOCHONDRIAL"/>
    <property type="match status" value="1"/>
</dbReference>
<keyword evidence="2 3" id="KW-0143">Chaperone</keyword>
<dbReference type="GO" id="GO:0000774">
    <property type="term" value="F:adenyl-nucleotide exchange factor activity"/>
    <property type="evidence" value="ECO:0007669"/>
    <property type="project" value="InterPro"/>
</dbReference>
<protein>
    <recommendedName>
        <fullName evidence="3">Protein GrpE</fullName>
    </recommendedName>
    <alternativeName>
        <fullName evidence="3">HSP-70 cofactor</fullName>
    </alternativeName>
</protein>
<evidence type="ECO:0000313" key="7">
    <source>
        <dbReference type="Proteomes" id="UP000198802"/>
    </source>
</evidence>
<evidence type="ECO:0000256" key="3">
    <source>
        <dbReference type="HAMAP-Rule" id="MF_01151"/>
    </source>
</evidence>
<feature type="compositionally biased region" description="Low complexity" evidence="5">
    <location>
        <begin position="162"/>
        <end position="188"/>
    </location>
</feature>
<gene>
    <name evidence="3" type="primary">grpE</name>
    <name evidence="6" type="ORF">Ga0074812_11393</name>
</gene>
<dbReference type="Gene3D" id="3.90.20.20">
    <property type="match status" value="1"/>
</dbReference>
<dbReference type="GO" id="GO:0005737">
    <property type="term" value="C:cytoplasm"/>
    <property type="evidence" value="ECO:0007669"/>
    <property type="project" value="UniProtKB-SubCell"/>
</dbReference>
<dbReference type="GO" id="GO:0051082">
    <property type="term" value="F:unfolded protein binding"/>
    <property type="evidence" value="ECO:0007669"/>
    <property type="project" value="TreeGrafter"/>
</dbReference>
<dbReference type="HAMAP" id="MF_01151">
    <property type="entry name" value="GrpE"/>
    <property type="match status" value="1"/>
</dbReference>
<dbReference type="PRINTS" id="PR00773">
    <property type="entry name" value="GRPEPROTEIN"/>
</dbReference>
<keyword evidence="3" id="KW-0346">Stress response</keyword>
<sequence length="229" mass="24517">MAMTENGRPEKAPAAPDLAVELEECRDRQLRTLADFDNFRRRTGRELAAARTAERDRVVLAWLPVLDHLELALSHASADPGSLLDGVRGVRQLALEALRRCGVVRLDDEHGPFDPNRHEVGAVVDVSATPDPPPAGTVMDVLRAGFAADGRVLRPASVAVSAGPHTGTPQTPQTAQAPRAPQTPWTVGRRPEALRPEAPRPETPRPEGPRSAGPRSAGRPAWTPPGTSP</sequence>
<dbReference type="CDD" id="cd00446">
    <property type="entry name" value="GrpE"/>
    <property type="match status" value="1"/>
</dbReference>
<comment type="similarity">
    <text evidence="1 3 4">Belongs to the GrpE family.</text>
</comment>
<dbReference type="GO" id="GO:0042803">
    <property type="term" value="F:protein homodimerization activity"/>
    <property type="evidence" value="ECO:0007669"/>
    <property type="project" value="InterPro"/>
</dbReference>
<dbReference type="SUPFAM" id="SSF58014">
    <property type="entry name" value="Coiled-coil domain of nucleotide exchange factor GrpE"/>
    <property type="match status" value="1"/>
</dbReference>
<comment type="function">
    <text evidence="3">Participates actively in the response to hyperosmotic and heat shock by preventing the aggregation of stress-denatured proteins, in association with DnaK and GrpE. It is the nucleotide exchange factor for DnaK and may function as a thermosensor. Unfolded proteins bind initially to DnaJ; upon interaction with the DnaJ-bound protein, DnaK hydrolyzes its bound ATP, resulting in the formation of a stable complex. GrpE releases ADP from DnaK; ATP binding to DnaK triggers the release of the substrate protein, thus completing the reaction cycle. Several rounds of ATP-dependent interactions between DnaJ, DnaK and GrpE are required for fully efficient folding.</text>
</comment>
<evidence type="ECO:0000256" key="1">
    <source>
        <dbReference type="ARBA" id="ARBA00009054"/>
    </source>
</evidence>
<dbReference type="InterPro" id="IPR009012">
    <property type="entry name" value="GrpE_head"/>
</dbReference>
<dbReference type="GO" id="GO:0051087">
    <property type="term" value="F:protein-folding chaperone binding"/>
    <property type="evidence" value="ECO:0007669"/>
    <property type="project" value="InterPro"/>
</dbReference>
<dbReference type="PANTHER" id="PTHR21237">
    <property type="entry name" value="GRPE PROTEIN"/>
    <property type="match status" value="1"/>
</dbReference>
<evidence type="ECO:0000313" key="6">
    <source>
        <dbReference type="EMBL" id="CUU57595.1"/>
    </source>
</evidence>
<comment type="subunit">
    <text evidence="3">Homodimer.</text>
</comment>
<feature type="region of interest" description="Disordered" evidence="5">
    <location>
        <begin position="160"/>
        <end position="229"/>
    </location>
</feature>
<comment type="subcellular location">
    <subcellularLocation>
        <location evidence="3">Cytoplasm</location>
    </subcellularLocation>
</comment>
<dbReference type="Proteomes" id="UP000198802">
    <property type="component" value="Unassembled WGS sequence"/>
</dbReference>
<feature type="compositionally biased region" description="Basic and acidic residues" evidence="5">
    <location>
        <begin position="189"/>
        <end position="208"/>
    </location>
</feature>
<dbReference type="SUPFAM" id="SSF51064">
    <property type="entry name" value="Head domain of nucleotide exchange factor GrpE"/>
    <property type="match status" value="1"/>
</dbReference>
<dbReference type="Pfam" id="PF01025">
    <property type="entry name" value="GrpE"/>
    <property type="match status" value="1"/>
</dbReference>
<evidence type="ECO:0000256" key="5">
    <source>
        <dbReference type="SAM" id="MobiDB-lite"/>
    </source>
</evidence>
<organism evidence="6 7">
    <name type="scientific">Parafrankia irregularis</name>
    <dbReference type="NCBI Taxonomy" id="795642"/>
    <lineage>
        <taxon>Bacteria</taxon>
        <taxon>Bacillati</taxon>
        <taxon>Actinomycetota</taxon>
        <taxon>Actinomycetes</taxon>
        <taxon>Frankiales</taxon>
        <taxon>Frankiaceae</taxon>
        <taxon>Parafrankia</taxon>
    </lineage>
</organism>
<dbReference type="AlphaFoldDB" id="A0A0S4QPH5"/>